<organism evidence="3">
    <name type="scientific">Marmota monax</name>
    <name type="common">Woodchuck</name>
    <dbReference type="NCBI Taxonomy" id="9995"/>
    <lineage>
        <taxon>Eukaryota</taxon>
        <taxon>Metazoa</taxon>
        <taxon>Chordata</taxon>
        <taxon>Craniata</taxon>
        <taxon>Vertebrata</taxon>
        <taxon>Euteleostomi</taxon>
        <taxon>Mammalia</taxon>
        <taxon>Eutheria</taxon>
        <taxon>Euarchontoglires</taxon>
        <taxon>Glires</taxon>
        <taxon>Rodentia</taxon>
        <taxon>Sciuromorpha</taxon>
        <taxon>Sciuridae</taxon>
        <taxon>Xerinae</taxon>
        <taxon>Marmotini</taxon>
        <taxon>Marmota</taxon>
    </lineage>
</organism>
<reference evidence="2" key="2">
    <citation type="submission" date="2020-08" db="EMBL/GenBank/DDBJ databases">
        <authorList>
            <person name="Shumante A."/>
            <person name="Zimin A.V."/>
            <person name="Puiu D."/>
            <person name="Salzberg S.L."/>
        </authorList>
    </citation>
    <scope>NUCLEOTIDE SEQUENCE</scope>
    <source>
        <strain evidence="2">WC2-LM</strain>
        <tissue evidence="2">Liver</tissue>
    </source>
</reference>
<dbReference type="EMBL" id="CABDUW010000088">
    <property type="protein sequence ID" value="VTJ57902.1"/>
    <property type="molecule type" value="Genomic_DNA"/>
</dbReference>
<feature type="region of interest" description="Disordered" evidence="1">
    <location>
        <begin position="33"/>
        <end position="64"/>
    </location>
</feature>
<evidence type="ECO:0000313" key="2">
    <source>
        <dbReference type="EMBL" id="KAF7464552.1"/>
    </source>
</evidence>
<proteinExistence type="predicted"/>
<protein>
    <submittedName>
        <fullName evidence="3">Uncharacterized protein</fullName>
    </submittedName>
</protein>
<accession>A0A5E4AN42</accession>
<dbReference type="Proteomes" id="UP000662637">
    <property type="component" value="Unassembled WGS sequence"/>
</dbReference>
<evidence type="ECO:0000256" key="1">
    <source>
        <dbReference type="SAM" id="MobiDB-lite"/>
    </source>
</evidence>
<reference evidence="3" key="1">
    <citation type="submission" date="2019-04" db="EMBL/GenBank/DDBJ databases">
        <authorList>
            <person name="Alioto T."/>
            <person name="Alioto T."/>
        </authorList>
    </citation>
    <scope>NUCLEOTIDE SEQUENCE [LARGE SCALE GENOMIC DNA]</scope>
</reference>
<feature type="compositionally biased region" description="Basic residues" evidence="1">
    <location>
        <begin position="49"/>
        <end position="58"/>
    </location>
</feature>
<name>A0A5E4AN42_MARMO</name>
<sequence length="115" mass="13012">MRGDSDLESNKKELGRDLASQDCWPVLLGVLGARGRTKMPPPPDAQLRRTSKTHRRSWHSQPYFPTETVKTVEVDPKPVMESFTCPLSPLEKPDEGWTLRLSLALTHTLRPDPSH</sequence>
<dbReference type="AlphaFoldDB" id="A0A5E4AN42"/>
<evidence type="ECO:0000313" key="3">
    <source>
        <dbReference type="EMBL" id="VTJ57902.1"/>
    </source>
</evidence>
<dbReference type="EMBL" id="WJEC01008020">
    <property type="protein sequence ID" value="KAF7464552.1"/>
    <property type="molecule type" value="Genomic_DNA"/>
</dbReference>
<gene>
    <name evidence="2" type="ORF">GHT09_006467</name>
    <name evidence="3" type="ORF">MONAX_5E027490</name>
</gene>